<dbReference type="AlphaFoldDB" id="T1E2S1"/>
<evidence type="ECO:0000256" key="1">
    <source>
        <dbReference type="SAM" id="SignalP"/>
    </source>
</evidence>
<evidence type="ECO:0000313" key="2">
    <source>
        <dbReference type="EMBL" id="JAA94413.1"/>
    </source>
</evidence>
<keyword evidence="1" id="KW-0732">Signal</keyword>
<name>T1E2S1_9DIPT</name>
<protein>
    <submittedName>
        <fullName evidence="2">Putative secreted protein</fullName>
    </submittedName>
</protein>
<reference evidence="2" key="1">
    <citation type="journal article" date="2013" name="BMC Genomics">
        <title>A deep insight into the sialotranscriptome of the mosquito, Psorophora albipes.</title>
        <authorList>
            <person name="Chagas A.C."/>
            <person name="Calvo E."/>
            <person name="Rios-Velasquez C.M."/>
            <person name="Pessoa F.A."/>
            <person name="Medeiros J.F."/>
            <person name="Ribeiro J.M."/>
        </authorList>
    </citation>
    <scope>NUCLEOTIDE SEQUENCE</scope>
</reference>
<proteinExistence type="evidence at transcript level"/>
<feature type="signal peptide" evidence="1">
    <location>
        <begin position="1"/>
        <end position="19"/>
    </location>
</feature>
<feature type="chain" id="PRO_5004587171" evidence="1">
    <location>
        <begin position="20"/>
        <end position="92"/>
    </location>
</feature>
<sequence>MSLRIIIIKLLRFGGGIEAAVAPAGVVISTTGVAPLQTLLRSLECNGIHGARWFSGPATLLGDSRIFTTEPTRTDDLGLEANIYEGNEIRRA</sequence>
<dbReference type="EMBL" id="GALA01000439">
    <property type="protein sequence ID" value="JAA94413.1"/>
    <property type="molecule type" value="mRNA"/>
</dbReference>
<organism evidence="2">
    <name type="scientific">Psorophora albipes</name>
    <dbReference type="NCBI Taxonomy" id="869069"/>
    <lineage>
        <taxon>Eukaryota</taxon>
        <taxon>Metazoa</taxon>
        <taxon>Ecdysozoa</taxon>
        <taxon>Arthropoda</taxon>
        <taxon>Hexapoda</taxon>
        <taxon>Insecta</taxon>
        <taxon>Pterygota</taxon>
        <taxon>Neoptera</taxon>
        <taxon>Endopterygota</taxon>
        <taxon>Diptera</taxon>
        <taxon>Nematocera</taxon>
        <taxon>Culicoidea</taxon>
        <taxon>Culicidae</taxon>
        <taxon>Culicinae</taxon>
        <taxon>Aedini</taxon>
        <taxon>Psorophora</taxon>
    </lineage>
</organism>
<accession>T1E2S1</accession>